<dbReference type="Gene3D" id="3.40.50.1820">
    <property type="entry name" value="alpha/beta hydrolase"/>
    <property type="match status" value="1"/>
</dbReference>
<keyword evidence="4" id="KW-1185">Reference proteome</keyword>
<evidence type="ECO:0000313" key="3">
    <source>
        <dbReference type="EMBL" id="MFJ3048019.1"/>
    </source>
</evidence>
<dbReference type="GO" id="GO:0016787">
    <property type="term" value="F:hydrolase activity"/>
    <property type="evidence" value="ECO:0007669"/>
    <property type="project" value="UniProtKB-KW"/>
</dbReference>
<dbReference type="SUPFAM" id="SSF53474">
    <property type="entry name" value="alpha/beta-Hydrolases"/>
    <property type="match status" value="1"/>
</dbReference>
<evidence type="ECO:0000313" key="4">
    <source>
        <dbReference type="Proteomes" id="UP001617427"/>
    </source>
</evidence>
<gene>
    <name evidence="3" type="ORF">ACIPEN_19485</name>
</gene>
<dbReference type="PANTHER" id="PTHR48081:SF33">
    <property type="entry name" value="KYNURENINE FORMAMIDASE"/>
    <property type="match status" value="1"/>
</dbReference>
<dbReference type="EMBL" id="JBIUZV010000014">
    <property type="protein sequence ID" value="MFJ3048019.1"/>
    <property type="molecule type" value="Genomic_DNA"/>
</dbReference>
<dbReference type="RefSeq" id="WP_402702841.1">
    <property type="nucleotide sequence ID" value="NZ_JBIUZV010000014.1"/>
</dbReference>
<dbReference type="InterPro" id="IPR029058">
    <property type="entry name" value="AB_hydrolase_fold"/>
</dbReference>
<accession>A0ABW8F3Z0</accession>
<name>A0ABW8F3Z0_9BURK</name>
<proteinExistence type="predicted"/>
<sequence>MNIYREYTREALDLQYNVRLGITDFQDYFDRFSQQALAARTSHPHLADVPYGGDPLQTFDFFPASANGRPLVLYIHGGYWRSLDKNLFSHLALPYLQANINVALINYRLAPQVRIDAIAVDCATALQHLHAKAGALGFDADAIWLMGHSAGGHLATLIGALGPVPVKGVCGISGIYDLEPVRLSYLNEIMHLSPDNAVQASPIRLLPPSGVKTLLCTGGLESDEFRRQRDAYAASLRQSDHSVAIAEAPGAHHLSIIDVAADAGSALTRAMLAMVQAG</sequence>
<dbReference type="Proteomes" id="UP001617427">
    <property type="component" value="Unassembled WGS sequence"/>
</dbReference>
<dbReference type="Pfam" id="PF20434">
    <property type="entry name" value="BD-FAE"/>
    <property type="match status" value="1"/>
</dbReference>
<dbReference type="PANTHER" id="PTHR48081">
    <property type="entry name" value="AB HYDROLASE SUPERFAMILY PROTEIN C4A8.06C"/>
    <property type="match status" value="1"/>
</dbReference>
<reference evidence="3 4" key="1">
    <citation type="submission" date="2024-10" db="EMBL/GenBank/DDBJ databases">
        <title>The Natural Products Discovery Center: Release of the First 8490 Sequenced Strains for Exploring Actinobacteria Biosynthetic Diversity.</title>
        <authorList>
            <person name="Kalkreuter E."/>
            <person name="Kautsar S.A."/>
            <person name="Yang D."/>
            <person name="Bader C.D."/>
            <person name="Teijaro C.N."/>
            <person name="Fluegel L."/>
            <person name="Davis C.M."/>
            <person name="Simpson J.R."/>
            <person name="Lauterbach L."/>
            <person name="Steele A.D."/>
            <person name="Gui C."/>
            <person name="Meng S."/>
            <person name="Li G."/>
            <person name="Viehrig K."/>
            <person name="Ye F."/>
            <person name="Su P."/>
            <person name="Kiefer A.F."/>
            <person name="Nichols A."/>
            <person name="Cepeda A.J."/>
            <person name="Yan W."/>
            <person name="Fan B."/>
            <person name="Jiang Y."/>
            <person name="Adhikari A."/>
            <person name="Zheng C.-J."/>
            <person name="Schuster L."/>
            <person name="Cowan T.M."/>
            <person name="Smanski M.J."/>
            <person name="Chevrette M.G."/>
            <person name="De Carvalho L.P.S."/>
            <person name="Shen B."/>
        </authorList>
    </citation>
    <scope>NUCLEOTIDE SEQUENCE [LARGE SCALE GENOMIC DNA]</scope>
    <source>
        <strain evidence="3 4">NPDC087045</strain>
    </source>
</reference>
<evidence type="ECO:0000259" key="2">
    <source>
        <dbReference type="Pfam" id="PF20434"/>
    </source>
</evidence>
<protein>
    <submittedName>
        <fullName evidence="3">Alpha/beta hydrolase</fullName>
    </submittedName>
</protein>
<dbReference type="InterPro" id="IPR049492">
    <property type="entry name" value="BD-FAE-like_dom"/>
</dbReference>
<evidence type="ECO:0000256" key="1">
    <source>
        <dbReference type="ARBA" id="ARBA00022801"/>
    </source>
</evidence>
<dbReference type="InterPro" id="IPR050300">
    <property type="entry name" value="GDXG_lipolytic_enzyme"/>
</dbReference>
<keyword evidence="1 3" id="KW-0378">Hydrolase</keyword>
<comment type="caution">
    <text evidence="3">The sequence shown here is derived from an EMBL/GenBank/DDBJ whole genome shotgun (WGS) entry which is preliminary data.</text>
</comment>
<feature type="domain" description="BD-FAE-like" evidence="2">
    <location>
        <begin position="67"/>
        <end position="161"/>
    </location>
</feature>
<organism evidence="3 4">
    <name type="scientific">Herbaspirillum chlorophenolicum</name>
    <dbReference type="NCBI Taxonomy" id="211589"/>
    <lineage>
        <taxon>Bacteria</taxon>
        <taxon>Pseudomonadati</taxon>
        <taxon>Pseudomonadota</taxon>
        <taxon>Betaproteobacteria</taxon>
        <taxon>Burkholderiales</taxon>
        <taxon>Oxalobacteraceae</taxon>
        <taxon>Herbaspirillum</taxon>
    </lineage>
</organism>